<accession>A0A2I0UP75</accession>
<organism evidence="2 3">
    <name type="scientific">Limosa lapponica baueri</name>
    <dbReference type="NCBI Taxonomy" id="1758121"/>
    <lineage>
        <taxon>Eukaryota</taxon>
        <taxon>Metazoa</taxon>
        <taxon>Chordata</taxon>
        <taxon>Craniata</taxon>
        <taxon>Vertebrata</taxon>
        <taxon>Euteleostomi</taxon>
        <taxon>Archelosauria</taxon>
        <taxon>Archosauria</taxon>
        <taxon>Dinosauria</taxon>
        <taxon>Saurischia</taxon>
        <taxon>Theropoda</taxon>
        <taxon>Coelurosauria</taxon>
        <taxon>Aves</taxon>
        <taxon>Neognathae</taxon>
        <taxon>Neoaves</taxon>
        <taxon>Charadriiformes</taxon>
        <taxon>Scolopacidae</taxon>
        <taxon>Limosa</taxon>
    </lineage>
</organism>
<dbReference type="EMBL" id="KZ505667">
    <property type="protein sequence ID" value="PKU47855.1"/>
    <property type="molecule type" value="Genomic_DNA"/>
</dbReference>
<keyword evidence="3" id="KW-1185">Reference proteome</keyword>
<dbReference type="AlphaFoldDB" id="A0A2I0UP75"/>
<evidence type="ECO:0000256" key="1">
    <source>
        <dbReference type="SAM" id="MobiDB-lite"/>
    </source>
</evidence>
<protein>
    <submittedName>
        <fullName evidence="2">Uncharacterized protein</fullName>
    </submittedName>
</protein>
<proteinExistence type="predicted"/>
<reference evidence="3" key="1">
    <citation type="submission" date="2017-11" db="EMBL/GenBank/DDBJ databases">
        <authorList>
            <person name="Lima N.C."/>
            <person name="Parody-Merino A.M."/>
            <person name="Battley P.F."/>
            <person name="Fidler A.E."/>
            <person name="Prosdocimi F."/>
        </authorList>
    </citation>
    <scope>NUCLEOTIDE SEQUENCE [LARGE SCALE GENOMIC DNA]</scope>
</reference>
<feature type="region of interest" description="Disordered" evidence="1">
    <location>
        <begin position="28"/>
        <end position="87"/>
    </location>
</feature>
<dbReference type="Proteomes" id="UP000233556">
    <property type="component" value="Unassembled WGS sequence"/>
</dbReference>
<evidence type="ECO:0000313" key="3">
    <source>
        <dbReference type="Proteomes" id="UP000233556"/>
    </source>
</evidence>
<name>A0A2I0UP75_LIMLA</name>
<reference evidence="3" key="2">
    <citation type="submission" date="2017-12" db="EMBL/GenBank/DDBJ databases">
        <title>Genome sequence of the Bar-tailed Godwit (Limosa lapponica baueri).</title>
        <authorList>
            <person name="Lima N.C.B."/>
            <person name="Parody-Merino A.M."/>
            <person name="Battley P.F."/>
            <person name="Fidler A.E."/>
            <person name="Prosdocimi F."/>
        </authorList>
    </citation>
    <scope>NUCLEOTIDE SEQUENCE [LARGE SCALE GENOMIC DNA]</scope>
</reference>
<evidence type="ECO:0000313" key="2">
    <source>
        <dbReference type="EMBL" id="PKU47855.1"/>
    </source>
</evidence>
<gene>
    <name evidence="2" type="ORF">llap_1835</name>
</gene>
<sequence length="114" mass="12174">MQPKSMAESQLRNTSLLASDKEFFLPAHLSKRDQTSGGDEVASPGQLHRSLSPTPLAPKPGERSFRILGAGMGWGEPTALQTPPGDCTVSPTAHTLLTLQEDFGQKFSINGQKG</sequence>